<evidence type="ECO:0000256" key="4">
    <source>
        <dbReference type="ARBA" id="ARBA00023242"/>
    </source>
</evidence>
<comment type="subcellular location">
    <subcellularLocation>
        <location evidence="1">Nucleus</location>
    </subcellularLocation>
</comment>
<dbReference type="GO" id="GO:0005730">
    <property type="term" value="C:nucleolus"/>
    <property type="evidence" value="ECO:0007669"/>
    <property type="project" value="TreeGrafter"/>
</dbReference>
<dbReference type="PROSITE" id="PS50102">
    <property type="entry name" value="RRM"/>
    <property type="match status" value="1"/>
</dbReference>
<dbReference type="InterPro" id="IPR035979">
    <property type="entry name" value="RBD_domain_sf"/>
</dbReference>
<dbReference type="Gene3D" id="3.30.70.330">
    <property type="match status" value="2"/>
</dbReference>
<feature type="compositionally biased region" description="Low complexity" evidence="6">
    <location>
        <begin position="658"/>
        <end position="670"/>
    </location>
</feature>
<evidence type="ECO:0000256" key="1">
    <source>
        <dbReference type="ARBA" id="ARBA00004123"/>
    </source>
</evidence>
<dbReference type="Proteomes" id="UP001301958">
    <property type="component" value="Unassembled WGS sequence"/>
</dbReference>
<feature type="region of interest" description="Disordered" evidence="6">
    <location>
        <begin position="607"/>
        <end position="721"/>
    </location>
</feature>
<feature type="compositionally biased region" description="Basic residues" evidence="6">
    <location>
        <begin position="680"/>
        <end position="689"/>
    </location>
</feature>
<dbReference type="SUPFAM" id="SSF54928">
    <property type="entry name" value="RNA-binding domain, RBD"/>
    <property type="match status" value="2"/>
</dbReference>
<organism evidence="8 9">
    <name type="scientific">Podospora fimiseda</name>
    <dbReference type="NCBI Taxonomy" id="252190"/>
    <lineage>
        <taxon>Eukaryota</taxon>
        <taxon>Fungi</taxon>
        <taxon>Dikarya</taxon>
        <taxon>Ascomycota</taxon>
        <taxon>Pezizomycotina</taxon>
        <taxon>Sordariomycetes</taxon>
        <taxon>Sordariomycetidae</taxon>
        <taxon>Sordariales</taxon>
        <taxon>Podosporaceae</taxon>
        <taxon>Podospora</taxon>
    </lineage>
</organism>
<gene>
    <name evidence="8" type="ORF">QBC38DRAFT_488221</name>
</gene>
<dbReference type="Pfam" id="PF00076">
    <property type="entry name" value="RRM_1"/>
    <property type="match status" value="1"/>
</dbReference>
<feature type="compositionally biased region" description="Low complexity" evidence="6">
    <location>
        <begin position="449"/>
        <end position="458"/>
    </location>
</feature>
<feature type="compositionally biased region" description="Gly residues" evidence="6">
    <location>
        <begin position="611"/>
        <end position="626"/>
    </location>
</feature>
<reference evidence="8" key="2">
    <citation type="submission" date="2023-05" db="EMBL/GenBank/DDBJ databases">
        <authorList>
            <consortium name="Lawrence Berkeley National Laboratory"/>
            <person name="Steindorff A."/>
            <person name="Hensen N."/>
            <person name="Bonometti L."/>
            <person name="Westerberg I."/>
            <person name="Brannstrom I.O."/>
            <person name="Guillou S."/>
            <person name="Cros-Aarteil S."/>
            <person name="Calhoun S."/>
            <person name="Haridas S."/>
            <person name="Kuo A."/>
            <person name="Mondo S."/>
            <person name="Pangilinan J."/>
            <person name="Riley R."/>
            <person name="Labutti K."/>
            <person name="Andreopoulos B."/>
            <person name="Lipzen A."/>
            <person name="Chen C."/>
            <person name="Yanf M."/>
            <person name="Daum C."/>
            <person name="Ng V."/>
            <person name="Clum A."/>
            <person name="Ohm R."/>
            <person name="Martin F."/>
            <person name="Silar P."/>
            <person name="Natvig D."/>
            <person name="Lalanne C."/>
            <person name="Gautier V."/>
            <person name="Ament-Velasquez S.L."/>
            <person name="Kruys A."/>
            <person name="Hutchinson M.I."/>
            <person name="Powell A.J."/>
            <person name="Barry K."/>
            <person name="Miller A.N."/>
            <person name="Grigoriev I.V."/>
            <person name="Debuchy R."/>
            <person name="Gladieux P."/>
            <person name="Thoren M.H."/>
            <person name="Johannesson H."/>
        </authorList>
    </citation>
    <scope>NUCLEOTIDE SEQUENCE</scope>
    <source>
        <strain evidence="8">CBS 990.96</strain>
    </source>
</reference>
<evidence type="ECO:0000313" key="9">
    <source>
        <dbReference type="Proteomes" id="UP001301958"/>
    </source>
</evidence>
<keyword evidence="3" id="KW-0866">Nonsense-mediated mRNA decay</keyword>
<feature type="compositionally biased region" description="Basic and acidic residues" evidence="6">
    <location>
        <begin position="692"/>
        <end position="705"/>
    </location>
</feature>
<dbReference type="Pfam" id="PF03467">
    <property type="entry name" value="Smg4_UPF3"/>
    <property type="match status" value="1"/>
</dbReference>
<dbReference type="InterPro" id="IPR005120">
    <property type="entry name" value="UPF3_dom"/>
</dbReference>
<feature type="compositionally biased region" description="Pro residues" evidence="6">
    <location>
        <begin position="481"/>
        <end position="492"/>
    </location>
</feature>
<evidence type="ECO:0000313" key="8">
    <source>
        <dbReference type="EMBL" id="KAK4223194.1"/>
    </source>
</evidence>
<proteinExistence type="inferred from homology"/>
<feature type="domain" description="RRM" evidence="7">
    <location>
        <begin position="533"/>
        <end position="599"/>
    </location>
</feature>
<dbReference type="InterPro" id="IPR000504">
    <property type="entry name" value="RRM_dom"/>
</dbReference>
<feature type="compositionally biased region" description="Low complexity" evidence="6">
    <location>
        <begin position="288"/>
        <end position="305"/>
    </location>
</feature>
<protein>
    <submittedName>
        <fullName evidence="8">Smg-4/UPF3 family-domain-containing protein</fullName>
    </submittedName>
</protein>
<dbReference type="CDD" id="cd00590">
    <property type="entry name" value="RRM_SF"/>
    <property type="match status" value="1"/>
</dbReference>
<dbReference type="GO" id="GO:0000184">
    <property type="term" value="P:nuclear-transcribed mRNA catabolic process, nonsense-mediated decay"/>
    <property type="evidence" value="ECO:0007669"/>
    <property type="project" value="UniProtKB-KW"/>
</dbReference>
<evidence type="ECO:0000256" key="5">
    <source>
        <dbReference type="PROSITE-ProRule" id="PRU00176"/>
    </source>
</evidence>
<name>A0AAN7BGZ9_9PEZI</name>
<comment type="similarity">
    <text evidence="2">Belongs to the RENT3 family.</text>
</comment>
<accession>A0AAN7BGZ9</accession>
<feature type="compositionally biased region" description="Polar residues" evidence="6">
    <location>
        <begin position="466"/>
        <end position="475"/>
    </location>
</feature>
<feature type="region of interest" description="Disordered" evidence="6">
    <location>
        <begin position="1"/>
        <end position="37"/>
    </location>
</feature>
<feature type="compositionally biased region" description="Low complexity" evidence="6">
    <location>
        <begin position="630"/>
        <end position="649"/>
    </location>
</feature>
<evidence type="ECO:0000256" key="2">
    <source>
        <dbReference type="ARBA" id="ARBA00005991"/>
    </source>
</evidence>
<feature type="compositionally biased region" description="Basic and acidic residues" evidence="6">
    <location>
        <begin position="353"/>
        <end position="365"/>
    </location>
</feature>
<dbReference type="EMBL" id="MU865436">
    <property type="protein sequence ID" value="KAK4223194.1"/>
    <property type="molecule type" value="Genomic_DNA"/>
</dbReference>
<feature type="region of interest" description="Disordered" evidence="6">
    <location>
        <begin position="171"/>
        <end position="191"/>
    </location>
</feature>
<evidence type="ECO:0000256" key="6">
    <source>
        <dbReference type="SAM" id="MobiDB-lite"/>
    </source>
</evidence>
<dbReference type="CDD" id="cd12455">
    <property type="entry name" value="RRM_like_Smg4_UPF3"/>
    <property type="match status" value="1"/>
</dbReference>
<dbReference type="PANTHER" id="PTHR13112:SF0">
    <property type="entry name" value="FI21285P1"/>
    <property type="match status" value="1"/>
</dbReference>
<dbReference type="InterPro" id="IPR039722">
    <property type="entry name" value="Upf3"/>
</dbReference>
<feature type="compositionally biased region" description="Low complexity" evidence="6">
    <location>
        <begin position="20"/>
        <end position="35"/>
    </location>
</feature>
<dbReference type="GO" id="GO:0005737">
    <property type="term" value="C:cytoplasm"/>
    <property type="evidence" value="ECO:0007669"/>
    <property type="project" value="TreeGrafter"/>
</dbReference>
<feature type="compositionally biased region" description="Low complexity" evidence="6">
    <location>
        <begin position="493"/>
        <end position="532"/>
    </location>
</feature>
<comment type="caution">
    <text evidence="8">The sequence shown here is derived from an EMBL/GenBank/DDBJ whole genome shotgun (WGS) entry which is preliminary data.</text>
</comment>
<keyword evidence="9" id="KW-1185">Reference proteome</keyword>
<evidence type="ECO:0000256" key="3">
    <source>
        <dbReference type="ARBA" id="ARBA00023161"/>
    </source>
</evidence>
<feature type="compositionally biased region" description="Low complexity" evidence="6">
    <location>
        <begin position="390"/>
        <end position="415"/>
    </location>
</feature>
<feature type="region of interest" description="Disordered" evidence="6">
    <location>
        <begin position="213"/>
        <end position="542"/>
    </location>
</feature>
<dbReference type="PANTHER" id="PTHR13112">
    <property type="entry name" value="UPF3 REGULATOR OF NONSENSE TRANSCRIPTS-LIKE PROTEIN"/>
    <property type="match status" value="1"/>
</dbReference>
<feature type="compositionally biased region" description="Basic and acidic residues" evidence="6">
    <location>
        <begin position="423"/>
        <end position="443"/>
    </location>
</feature>
<dbReference type="AlphaFoldDB" id="A0AAN7BGZ9"/>
<dbReference type="GO" id="GO:0045727">
    <property type="term" value="P:positive regulation of translation"/>
    <property type="evidence" value="ECO:0007669"/>
    <property type="project" value="TreeGrafter"/>
</dbReference>
<keyword evidence="4" id="KW-0539">Nucleus</keyword>
<feature type="compositionally biased region" description="Low complexity" evidence="6">
    <location>
        <begin position="711"/>
        <end position="721"/>
    </location>
</feature>
<keyword evidence="5" id="KW-0694">RNA-binding</keyword>
<feature type="compositionally biased region" description="Basic and acidic residues" evidence="6">
    <location>
        <begin position="242"/>
        <end position="282"/>
    </location>
</feature>
<dbReference type="InterPro" id="IPR012677">
    <property type="entry name" value="Nucleotide-bd_a/b_plait_sf"/>
</dbReference>
<evidence type="ECO:0000259" key="7">
    <source>
        <dbReference type="PROSITE" id="PS50102"/>
    </source>
</evidence>
<dbReference type="GO" id="GO:0003729">
    <property type="term" value="F:mRNA binding"/>
    <property type="evidence" value="ECO:0007669"/>
    <property type="project" value="TreeGrafter"/>
</dbReference>
<reference evidence="8" key="1">
    <citation type="journal article" date="2023" name="Mol. Phylogenet. Evol.">
        <title>Genome-scale phylogeny and comparative genomics of the fungal order Sordariales.</title>
        <authorList>
            <person name="Hensen N."/>
            <person name="Bonometti L."/>
            <person name="Westerberg I."/>
            <person name="Brannstrom I.O."/>
            <person name="Guillou S."/>
            <person name="Cros-Aarteil S."/>
            <person name="Calhoun S."/>
            <person name="Haridas S."/>
            <person name="Kuo A."/>
            <person name="Mondo S."/>
            <person name="Pangilinan J."/>
            <person name="Riley R."/>
            <person name="LaButti K."/>
            <person name="Andreopoulos B."/>
            <person name="Lipzen A."/>
            <person name="Chen C."/>
            <person name="Yan M."/>
            <person name="Daum C."/>
            <person name="Ng V."/>
            <person name="Clum A."/>
            <person name="Steindorff A."/>
            <person name="Ohm R.A."/>
            <person name="Martin F."/>
            <person name="Silar P."/>
            <person name="Natvig D.O."/>
            <person name="Lalanne C."/>
            <person name="Gautier V."/>
            <person name="Ament-Velasquez S.L."/>
            <person name="Kruys A."/>
            <person name="Hutchinson M.I."/>
            <person name="Powell A.J."/>
            <person name="Barry K."/>
            <person name="Miller A.N."/>
            <person name="Grigoriev I.V."/>
            <person name="Debuchy R."/>
            <person name="Gladieux P."/>
            <person name="Hiltunen Thoren M."/>
            <person name="Johannesson H."/>
        </authorList>
    </citation>
    <scope>NUCLEOTIDE SEQUENCE</scope>
    <source>
        <strain evidence="8">CBS 990.96</strain>
    </source>
</reference>
<feature type="compositionally biased region" description="Polar residues" evidence="6">
    <location>
        <begin position="307"/>
        <end position="322"/>
    </location>
</feature>
<dbReference type="SMART" id="SM00360">
    <property type="entry name" value="RRM"/>
    <property type="match status" value="1"/>
</dbReference>
<sequence>MAAPPKLLSRKPNGTSVEGPTLSETPKPLKTKTPTQGDKVVVRRLPPGMTEEEFVTILGDEWKVGNGKVDWFSYAPGKISTHPSKPSTPARAYLHVIQRDQLTNLVQAVQAAKWEDAKESYNDPALISAPVAEFAIYKKIPTGNKRVDNRQGTIDQDPEFMAFLESLANPDATKEGTDTAEQTADDIAKAEKTTTTPLIEYLKEKRAAKAKELAAAKSLKHGRQESQSQGSKGKTAAAVAPEEPKKRTREGRSERERDRDRDRERDKERAVEKAPEKPKELIKILSKRAAAATEAAAEAARTVAAQVKQSAQQNTPATPSDSSNRRKGGISVAAKMLQRDLLGLSSNSNPRRSRQEAAKDTKEAKGGPAKDTPAKENVPAASVPAPPARPAESSSLANAPKGQQQQNASGSASGRSRNRRRGGGGEEAGKGKAESSKAEKTVEKPAPAPVVAKPPVILLKKKDSQPAAQSQSQRGSTPATPSTPAPPAPTPAPASVSTAAAPPAAPSAPKAATQKQGGSRKSIAASGSSSGSTRAFIKHANHSQGVTEVLLRETLSVYGTVNSIDIDRKKGFAYVEFADRESLTKAMAASPIAVAQATVQVLERRENTGRGRNGGGGSGQGQGQGQGKNATATTSAPAAAAAAAASSSQGPPPPTPSGPSSGIPAAASATEKSAGDQAAPKRKRQHRGRGGGNRDPKEGGKDKDGGGGSGSASAPAATNAA</sequence>